<keyword evidence="3" id="KW-0732">Signal</keyword>
<dbReference type="EMBL" id="JBJQND010000003">
    <property type="protein sequence ID" value="KAL3881394.1"/>
    <property type="molecule type" value="Genomic_DNA"/>
</dbReference>
<accession>A0ABD3X557</accession>
<feature type="signal peptide" evidence="3">
    <location>
        <begin position="1"/>
        <end position="18"/>
    </location>
</feature>
<keyword evidence="2" id="KW-1133">Transmembrane helix</keyword>
<evidence type="ECO:0000256" key="1">
    <source>
        <dbReference type="SAM" id="MobiDB-lite"/>
    </source>
</evidence>
<organism evidence="4 5">
    <name type="scientific">Sinanodonta woodiana</name>
    <name type="common">Chinese pond mussel</name>
    <name type="synonym">Anodonta woodiana</name>
    <dbReference type="NCBI Taxonomy" id="1069815"/>
    <lineage>
        <taxon>Eukaryota</taxon>
        <taxon>Metazoa</taxon>
        <taxon>Spiralia</taxon>
        <taxon>Lophotrochozoa</taxon>
        <taxon>Mollusca</taxon>
        <taxon>Bivalvia</taxon>
        <taxon>Autobranchia</taxon>
        <taxon>Heteroconchia</taxon>
        <taxon>Palaeoheterodonta</taxon>
        <taxon>Unionida</taxon>
        <taxon>Unionoidea</taxon>
        <taxon>Unionidae</taxon>
        <taxon>Unioninae</taxon>
        <taxon>Sinanodonta</taxon>
    </lineage>
</organism>
<protein>
    <submittedName>
        <fullName evidence="4">Uncharacterized protein</fullName>
    </submittedName>
</protein>
<dbReference type="AlphaFoldDB" id="A0ABD3X557"/>
<sequence>MMIFLTVFLMIIPKRGVAQESINICDHVSRQIKTSLKITGSSINVNAACSCIVQSVSVNSVQLYGSHQNISRLTVMDANLYVFPEVGSSMDGEYIVYNRSNDLRSFKMESFVIIWNPVSGNKSSTFELTVSANNSSYFDILCIKHGKFPWSAWLDPEKLQLLSNMNGGENTRKESFDGGVVAGAFIGGLVLGLLLIAGAGLGYRHWKCGETPSPIRSAIKRLSITKSADKTKDYGRLGESIDHQGIDRANKSASCRTTKNVTLYSPESPPVIQIQEKAAPNGQRRGKSSTRNPNMPVEIRNLALYRNVSEDNLVEKDRIQYSEGNMVGSRKQEQSNSTHNEDADVPDNTSSSMGTEEEDTEQSTINLRTTILTGSGENILQIDHFHEQEELTVEGVSPGEKQCEQKTNEMKDNQNHLMSEREEVESQDNACPLHISVSEGLEPIPSQYDTNKIQIGLNSTDSAECFDNKGLVDD</sequence>
<reference evidence="4 5" key="1">
    <citation type="submission" date="2024-11" db="EMBL/GenBank/DDBJ databases">
        <title>Chromosome-level genome assembly of the freshwater bivalve Anodonta woodiana.</title>
        <authorList>
            <person name="Chen X."/>
        </authorList>
    </citation>
    <scope>NUCLEOTIDE SEQUENCE [LARGE SCALE GENOMIC DNA]</scope>
    <source>
        <strain evidence="4">MN2024</strain>
        <tissue evidence="4">Gills</tissue>
    </source>
</reference>
<keyword evidence="2" id="KW-0472">Membrane</keyword>
<feature type="region of interest" description="Disordered" evidence="1">
    <location>
        <begin position="319"/>
        <end position="363"/>
    </location>
</feature>
<feature type="transmembrane region" description="Helical" evidence="2">
    <location>
        <begin position="180"/>
        <end position="203"/>
    </location>
</feature>
<feature type="chain" id="PRO_5044836586" evidence="3">
    <location>
        <begin position="19"/>
        <end position="474"/>
    </location>
</feature>
<evidence type="ECO:0000256" key="2">
    <source>
        <dbReference type="SAM" id="Phobius"/>
    </source>
</evidence>
<name>A0ABD3X557_SINWO</name>
<keyword evidence="5" id="KW-1185">Reference proteome</keyword>
<feature type="compositionally biased region" description="Polar residues" evidence="1">
    <location>
        <begin position="251"/>
        <end position="265"/>
    </location>
</feature>
<proteinExistence type="predicted"/>
<feature type="region of interest" description="Disordered" evidence="1">
    <location>
        <begin position="245"/>
        <end position="298"/>
    </location>
</feature>
<gene>
    <name evidence="4" type="ORF">ACJMK2_027840</name>
</gene>
<comment type="caution">
    <text evidence="4">The sequence shown here is derived from an EMBL/GenBank/DDBJ whole genome shotgun (WGS) entry which is preliminary data.</text>
</comment>
<evidence type="ECO:0000313" key="5">
    <source>
        <dbReference type="Proteomes" id="UP001634394"/>
    </source>
</evidence>
<evidence type="ECO:0000256" key="3">
    <source>
        <dbReference type="SAM" id="SignalP"/>
    </source>
</evidence>
<dbReference type="Proteomes" id="UP001634394">
    <property type="component" value="Unassembled WGS sequence"/>
</dbReference>
<keyword evidence="2" id="KW-0812">Transmembrane</keyword>
<evidence type="ECO:0000313" key="4">
    <source>
        <dbReference type="EMBL" id="KAL3881394.1"/>
    </source>
</evidence>